<evidence type="ECO:0000256" key="1">
    <source>
        <dbReference type="ARBA" id="ARBA00003145"/>
    </source>
</evidence>
<organism evidence="8 9">
    <name type="scientific">Palleronia aestuarii</name>
    <dbReference type="NCBI Taxonomy" id="568105"/>
    <lineage>
        <taxon>Bacteria</taxon>
        <taxon>Pseudomonadati</taxon>
        <taxon>Pseudomonadota</taxon>
        <taxon>Alphaproteobacteria</taxon>
        <taxon>Rhodobacterales</taxon>
        <taxon>Roseobacteraceae</taxon>
        <taxon>Palleronia</taxon>
    </lineage>
</organism>
<feature type="domain" description="PLD phosphodiesterase" evidence="7">
    <location>
        <begin position="368"/>
        <end position="394"/>
    </location>
</feature>
<evidence type="ECO:0000256" key="4">
    <source>
        <dbReference type="ARBA" id="ARBA00022525"/>
    </source>
</evidence>
<gene>
    <name evidence="8" type="ORF">LX81_02904</name>
</gene>
<dbReference type="OrthoDB" id="9762009at2"/>
<dbReference type="PROSITE" id="PS50035">
    <property type="entry name" value="PLD"/>
    <property type="match status" value="2"/>
</dbReference>
<keyword evidence="9" id="KW-1185">Reference proteome</keyword>
<dbReference type="SUPFAM" id="SSF56024">
    <property type="entry name" value="Phospholipase D/nuclease"/>
    <property type="match status" value="2"/>
</dbReference>
<feature type="transmembrane region" description="Helical" evidence="6">
    <location>
        <begin position="6"/>
        <end position="25"/>
    </location>
</feature>
<dbReference type="InterPro" id="IPR025202">
    <property type="entry name" value="PLD-like_dom"/>
</dbReference>
<keyword evidence="6" id="KW-1133">Transmembrane helix</keyword>
<dbReference type="EMBL" id="QKZL01000014">
    <property type="protein sequence ID" value="PZX14321.1"/>
    <property type="molecule type" value="Genomic_DNA"/>
</dbReference>
<keyword evidence="4" id="KW-0964">Secreted</keyword>
<dbReference type="GO" id="GO:0005576">
    <property type="term" value="C:extracellular region"/>
    <property type="evidence" value="ECO:0007669"/>
    <property type="project" value="UniProtKB-SubCell"/>
</dbReference>
<sequence>MIGILPHIGVVAGVVLTLLAVIFMLQQRRTPQSAVAWLLFFVALPYLAIPVFVALGIRKRGRGFPPVAFSRDGAASDAASGPAATFAALGVPPAEGGHRIEILEDGQEAYARMMALIEGAREEIDAAFYLVADDAVGRAFVEALTGRAREGVRVRLLIDRLGGWRHPRRALAAFREAGGELRWFSPLVAMPLRGHLNLRNHRKLVVADGLRAFAGGMNVGGEYMGPDDAPRWSDLAYLVEGPATAVHHDLFESDWAGRAPGLPQGRDPDPTGGEAVAQLVPSGPDMRGDALHDGIVQAIHTARRRVWIATPYFLPTEYQAQALATAALRGIDVLILVPRISNHRIADFARGAYLRDLGSAGARVLLYEDGMLHAKAGLVDDAAWLGSANFDVRSMLLNFEMALFLYDGQSVGRLETWFAGQERRSSTAPVTAGPGRRIVEGVFRLGAPVL</sequence>
<dbReference type="Proteomes" id="UP000248916">
    <property type="component" value="Unassembled WGS sequence"/>
</dbReference>
<dbReference type="GO" id="GO:0030572">
    <property type="term" value="F:phosphatidyltransferase activity"/>
    <property type="evidence" value="ECO:0007669"/>
    <property type="project" value="UniProtKB-ARBA"/>
</dbReference>
<comment type="function">
    <text evidence="1">Could be a virulence factor.</text>
</comment>
<dbReference type="Pfam" id="PF13091">
    <property type="entry name" value="PLDc_2"/>
    <property type="match status" value="2"/>
</dbReference>
<dbReference type="PANTHER" id="PTHR21248:SF22">
    <property type="entry name" value="PHOSPHOLIPASE D"/>
    <property type="match status" value="1"/>
</dbReference>
<dbReference type="PANTHER" id="PTHR21248">
    <property type="entry name" value="CARDIOLIPIN SYNTHASE"/>
    <property type="match status" value="1"/>
</dbReference>
<dbReference type="InterPro" id="IPR001736">
    <property type="entry name" value="PLipase_D/transphosphatidylase"/>
</dbReference>
<reference evidence="8 9" key="1">
    <citation type="submission" date="2018-06" db="EMBL/GenBank/DDBJ databases">
        <title>Genomic Encyclopedia of Archaeal and Bacterial Type Strains, Phase II (KMG-II): from individual species to whole genera.</title>
        <authorList>
            <person name="Goeker M."/>
        </authorList>
    </citation>
    <scope>NUCLEOTIDE SEQUENCE [LARGE SCALE GENOMIC DNA]</scope>
    <source>
        <strain evidence="8 9">DSM 22009</strain>
    </source>
</reference>
<keyword evidence="6" id="KW-0812">Transmembrane</keyword>
<evidence type="ECO:0000256" key="2">
    <source>
        <dbReference type="ARBA" id="ARBA00004613"/>
    </source>
</evidence>
<evidence type="ECO:0000259" key="7">
    <source>
        <dbReference type="PROSITE" id="PS50035"/>
    </source>
</evidence>
<accession>A0A2W7N2Q6</accession>
<dbReference type="GO" id="GO:0032049">
    <property type="term" value="P:cardiolipin biosynthetic process"/>
    <property type="evidence" value="ECO:0007669"/>
    <property type="project" value="UniProtKB-ARBA"/>
</dbReference>
<comment type="subcellular location">
    <subcellularLocation>
        <location evidence="2">Secreted</location>
    </subcellularLocation>
</comment>
<comment type="caution">
    <text evidence="8">The sequence shown here is derived from an EMBL/GenBank/DDBJ whole genome shotgun (WGS) entry which is preliminary data.</text>
</comment>
<evidence type="ECO:0000256" key="3">
    <source>
        <dbReference type="ARBA" id="ARBA00018392"/>
    </source>
</evidence>
<keyword evidence="6" id="KW-0472">Membrane</keyword>
<dbReference type="AlphaFoldDB" id="A0A2W7N2Q6"/>
<evidence type="ECO:0000256" key="6">
    <source>
        <dbReference type="SAM" id="Phobius"/>
    </source>
</evidence>
<evidence type="ECO:0000313" key="9">
    <source>
        <dbReference type="Proteomes" id="UP000248916"/>
    </source>
</evidence>
<evidence type="ECO:0000256" key="5">
    <source>
        <dbReference type="ARBA" id="ARBA00029594"/>
    </source>
</evidence>
<feature type="transmembrane region" description="Helical" evidence="6">
    <location>
        <begin position="37"/>
        <end position="57"/>
    </location>
</feature>
<dbReference type="Gene3D" id="3.30.870.10">
    <property type="entry name" value="Endonuclease Chain A"/>
    <property type="match status" value="2"/>
</dbReference>
<name>A0A2W7N2Q6_9RHOB</name>
<evidence type="ECO:0000313" key="8">
    <source>
        <dbReference type="EMBL" id="PZX14321.1"/>
    </source>
</evidence>
<dbReference type="SMART" id="SM00155">
    <property type="entry name" value="PLDc"/>
    <property type="match status" value="2"/>
</dbReference>
<dbReference type="RefSeq" id="WP_111538058.1">
    <property type="nucleotide sequence ID" value="NZ_QKZL01000014.1"/>
</dbReference>
<protein>
    <recommendedName>
        <fullName evidence="3">Phospholipase D</fullName>
    </recommendedName>
    <alternativeName>
        <fullName evidence="5">Choline phosphatase</fullName>
    </alternativeName>
</protein>
<proteinExistence type="predicted"/>
<feature type="domain" description="PLD phosphodiesterase" evidence="7">
    <location>
        <begin position="196"/>
        <end position="223"/>
    </location>
</feature>